<evidence type="ECO:0000256" key="2">
    <source>
        <dbReference type="SAM" id="MobiDB-lite"/>
    </source>
</evidence>
<feature type="compositionally biased region" description="Low complexity" evidence="2">
    <location>
        <begin position="235"/>
        <end position="282"/>
    </location>
</feature>
<reference evidence="3 4" key="2">
    <citation type="submission" date="2019-01" db="EMBL/GenBank/DDBJ databases">
        <title>Comparative genomic analysis of Brevibacterium aurantiacum sheds light on its evolution and its adaptation to smear-ripened cheeses.</title>
        <authorList>
            <person name="Moineau S."/>
        </authorList>
    </citation>
    <scope>NUCLEOTIDE SEQUENCE [LARGE SCALE GENOMIC DNA]</scope>
    <source>
        <strain evidence="3 4">SMQ-1417</strain>
    </source>
</reference>
<dbReference type="Proteomes" id="UP000283000">
    <property type="component" value="Chromosome"/>
</dbReference>
<evidence type="ECO:0000256" key="1">
    <source>
        <dbReference type="SAM" id="Coils"/>
    </source>
</evidence>
<evidence type="ECO:0000313" key="4">
    <source>
        <dbReference type="Proteomes" id="UP000283000"/>
    </source>
</evidence>
<gene>
    <name evidence="3" type="ORF">CXR23_17625</name>
</gene>
<dbReference type="EMBL" id="CP025330">
    <property type="protein sequence ID" value="AZT94734.1"/>
    <property type="molecule type" value="Genomic_DNA"/>
</dbReference>
<accession>A0A3T0DHX6</accession>
<sequence>MPTFYDPVADAEEASQALRGLAHASRHFEHPEDAYGVIGDLLAGVRSMQQSIEQLAQRHRRHEGRALDEAGDPAAGIRDAQVTADQLASAAASLDAVEDQLNAAMQAAGRIAWHPAPTTNAVEAETVQPDAAGAESRESRWVNIVFVQGGEADTVLWLIDRDGPEAAIEYLASWDFGEETTAAAMENGYVYDTVPVGAADRQASNSDYVLTYNHDLGHVGLYRQHPIPPEDRLDTPAPEAPTAPTIPSAGGAAGAATAAGGASAAAGRGSARSARASGSSAARGRKETGKVSERSAAASATDGSWFTHPGVAAVRRDRGLGL</sequence>
<protein>
    <submittedName>
        <fullName evidence="3">Uncharacterized protein</fullName>
    </submittedName>
</protein>
<proteinExistence type="predicted"/>
<keyword evidence="1" id="KW-0175">Coiled coil</keyword>
<dbReference type="RefSeq" id="WP_127363255.1">
    <property type="nucleotide sequence ID" value="NZ_CP025330.1"/>
</dbReference>
<feature type="coiled-coil region" evidence="1">
    <location>
        <begin position="45"/>
        <end position="107"/>
    </location>
</feature>
<reference evidence="3 4" key="1">
    <citation type="submission" date="2017-12" db="EMBL/GenBank/DDBJ databases">
        <authorList>
            <person name="Levesque S."/>
        </authorList>
    </citation>
    <scope>NUCLEOTIDE SEQUENCE [LARGE SCALE GENOMIC DNA]</scope>
    <source>
        <strain evidence="3 4">SMQ-1417</strain>
    </source>
</reference>
<name>A0A3T0DHX6_BREAU</name>
<organism evidence="3 4">
    <name type="scientific">Brevibacterium aurantiacum</name>
    <dbReference type="NCBI Taxonomy" id="273384"/>
    <lineage>
        <taxon>Bacteria</taxon>
        <taxon>Bacillati</taxon>
        <taxon>Actinomycetota</taxon>
        <taxon>Actinomycetes</taxon>
        <taxon>Micrococcales</taxon>
        <taxon>Brevibacteriaceae</taxon>
        <taxon>Brevibacterium</taxon>
    </lineage>
</organism>
<evidence type="ECO:0000313" key="3">
    <source>
        <dbReference type="EMBL" id="AZT94734.1"/>
    </source>
</evidence>
<feature type="region of interest" description="Disordered" evidence="2">
    <location>
        <begin position="221"/>
        <end position="308"/>
    </location>
</feature>
<feature type="compositionally biased region" description="Basic and acidic residues" evidence="2">
    <location>
        <begin position="284"/>
        <end position="293"/>
    </location>
</feature>
<dbReference type="AlphaFoldDB" id="A0A3T0DHX6"/>